<dbReference type="PROSITE" id="PS50013">
    <property type="entry name" value="CHROMO_2"/>
    <property type="match status" value="1"/>
</dbReference>
<dbReference type="InterPro" id="IPR050951">
    <property type="entry name" value="Retrovirus_Pol_polyprotein"/>
</dbReference>
<dbReference type="Proteomes" id="UP000265100">
    <property type="component" value="Chromosome 23"/>
</dbReference>
<dbReference type="AlphaFoldDB" id="A0AAX7U1G4"/>
<dbReference type="Gene3D" id="2.40.50.40">
    <property type="match status" value="1"/>
</dbReference>
<dbReference type="SMART" id="SM00298">
    <property type="entry name" value="CHROMO"/>
    <property type="match status" value="1"/>
</dbReference>
<organism evidence="4 5">
    <name type="scientific">Astatotilapia calliptera</name>
    <name type="common">Eastern happy</name>
    <name type="synonym">Chromis callipterus</name>
    <dbReference type="NCBI Taxonomy" id="8154"/>
    <lineage>
        <taxon>Eukaryota</taxon>
        <taxon>Metazoa</taxon>
        <taxon>Chordata</taxon>
        <taxon>Craniata</taxon>
        <taxon>Vertebrata</taxon>
        <taxon>Euteleostomi</taxon>
        <taxon>Actinopterygii</taxon>
        <taxon>Neopterygii</taxon>
        <taxon>Teleostei</taxon>
        <taxon>Neoteleostei</taxon>
        <taxon>Acanthomorphata</taxon>
        <taxon>Ovalentaria</taxon>
        <taxon>Cichlomorphae</taxon>
        <taxon>Cichliformes</taxon>
        <taxon>Cichlidae</taxon>
        <taxon>African cichlids</taxon>
        <taxon>Pseudocrenilabrinae</taxon>
        <taxon>Haplochromini</taxon>
        <taxon>Astatotilapia</taxon>
    </lineage>
</organism>
<dbReference type="PANTHER" id="PTHR37984:SF15">
    <property type="entry name" value="INTEGRASE CATALYTIC DOMAIN-CONTAINING PROTEIN"/>
    <property type="match status" value="1"/>
</dbReference>
<evidence type="ECO:0008006" key="6">
    <source>
        <dbReference type="Google" id="ProtNLM"/>
    </source>
</evidence>
<dbReference type="InterPro" id="IPR012337">
    <property type="entry name" value="RNaseH-like_sf"/>
</dbReference>
<dbReference type="InterPro" id="IPR056924">
    <property type="entry name" value="SH3_Tf2-1"/>
</dbReference>
<reference evidence="4" key="4">
    <citation type="submission" date="2025-09" db="UniProtKB">
        <authorList>
            <consortium name="Ensembl"/>
        </authorList>
    </citation>
    <scope>IDENTIFICATION</scope>
</reference>
<gene>
    <name evidence="4" type="primary">IQCK</name>
</gene>
<protein>
    <recommendedName>
        <fullName evidence="6">Integrase catalytic domain-containing protein</fullName>
    </recommendedName>
</protein>
<dbReference type="Pfam" id="PF24626">
    <property type="entry name" value="SH3_Tf2-1"/>
    <property type="match status" value="1"/>
</dbReference>
<dbReference type="InterPro" id="IPR001584">
    <property type="entry name" value="Integrase_cat-core"/>
</dbReference>
<dbReference type="InterPro" id="IPR000953">
    <property type="entry name" value="Chromo/chromo_shadow_dom"/>
</dbReference>
<dbReference type="GO" id="GO:0005634">
    <property type="term" value="C:nucleus"/>
    <property type="evidence" value="ECO:0007669"/>
    <property type="project" value="UniProtKB-SubCell"/>
</dbReference>
<proteinExistence type="predicted"/>
<dbReference type="InterPro" id="IPR036397">
    <property type="entry name" value="RNaseH_sf"/>
</dbReference>
<dbReference type="SUPFAM" id="SSF53098">
    <property type="entry name" value="Ribonuclease H-like"/>
    <property type="match status" value="1"/>
</dbReference>
<reference evidence="4 5" key="1">
    <citation type="submission" date="2018-05" db="EMBL/GenBank/DDBJ databases">
        <authorList>
            <person name="Datahose"/>
        </authorList>
    </citation>
    <scope>NUCLEOTIDE SEQUENCE</scope>
</reference>
<evidence type="ECO:0000313" key="4">
    <source>
        <dbReference type="Ensembl" id="ENSACLP00000062635.1"/>
    </source>
</evidence>
<dbReference type="PANTHER" id="PTHR37984">
    <property type="entry name" value="PROTEIN CBG26694"/>
    <property type="match status" value="1"/>
</dbReference>
<dbReference type="InterPro" id="IPR016197">
    <property type="entry name" value="Chromo-like_dom_sf"/>
</dbReference>
<evidence type="ECO:0000259" key="2">
    <source>
        <dbReference type="PROSITE" id="PS50013"/>
    </source>
</evidence>
<feature type="domain" description="Integrase catalytic" evidence="3">
    <location>
        <begin position="34"/>
        <end position="193"/>
    </location>
</feature>
<dbReference type="GO" id="GO:0003676">
    <property type="term" value="F:nucleic acid binding"/>
    <property type="evidence" value="ECO:0007669"/>
    <property type="project" value="InterPro"/>
</dbReference>
<dbReference type="InterPro" id="IPR023780">
    <property type="entry name" value="Chromo_domain"/>
</dbReference>
<dbReference type="SUPFAM" id="SSF54160">
    <property type="entry name" value="Chromo domain-like"/>
    <property type="match status" value="1"/>
</dbReference>
<dbReference type="Gene3D" id="3.30.420.10">
    <property type="entry name" value="Ribonuclease H-like superfamily/Ribonuclease H"/>
    <property type="match status" value="1"/>
</dbReference>
<dbReference type="PROSITE" id="PS50994">
    <property type="entry name" value="INTEGRASE"/>
    <property type="match status" value="1"/>
</dbReference>
<keyword evidence="5" id="KW-1185">Reference proteome</keyword>
<comment type="subcellular location">
    <subcellularLocation>
        <location evidence="1">Nucleus</location>
    </subcellularLocation>
</comment>
<dbReference type="Pfam" id="PF00385">
    <property type="entry name" value="Chromo"/>
    <property type="match status" value="1"/>
</dbReference>
<reference evidence="4" key="3">
    <citation type="submission" date="2025-08" db="UniProtKB">
        <authorList>
            <consortium name="Ensembl"/>
        </authorList>
    </citation>
    <scope>IDENTIFICATION</scope>
</reference>
<dbReference type="GO" id="GO:0015074">
    <property type="term" value="P:DNA integration"/>
    <property type="evidence" value="ECO:0007669"/>
    <property type="project" value="InterPro"/>
</dbReference>
<dbReference type="Ensembl" id="ENSACLT00000056035.1">
    <property type="protein sequence ID" value="ENSACLP00000062635.1"/>
    <property type="gene ID" value="ENSACLG00000033900.1"/>
</dbReference>
<dbReference type="FunFam" id="3.30.420.10:FF:000032">
    <property type="entry name" value="Retrovirus-related Pol polyprotein from transposon 297-like Protein"/>
    <property type="match status" value="1"/>
</dbReference>
<feature type="domain" description="Chromo" evidence="2">
    <location>
        <begin position="335"/>
        <end position="393"/>
    </location>
</feature>
<reference evidence="5" key="2">
    <citation type="submission" date="2023-03" db="EMBL/GenBank/DDBJ databases">
        <authorList>
            <consortium name="Wellcome Sanger Institute Data Sharing"/>
        </authorList>
    </citation>
    <scope>NUCLEOTIDE SEQUENCE [LARGE SCALE GENOMIC DNA]</scope>
</reference>
<evidence type="ECO:0000256" key="1">
    <source>
        <dbReference type="ARBA" id="ARBA00004123"/>
    </source>
</evidence>
<evidence type="ECO:0000259" key="3">
    <source>
        <dbReference type="PROSITE" id="PS50994"/>
    </source>
</evidence>
<sequence>MARDAKEYVAACSTCARNKLLNRPPPGLLQLLPTPARPWSHVSLDFVTGLPPSAGHTAILTVIDRFSKAAHFVALPKLPSALETARLLTSHVFRLHGIPEDIASDRGPQFTSRVWREFCSALGAKVSLSSGFHPQSNGQSERANQELETALRCVASHNQSTWSEQLPWIEYAHNSHTSSATGKSPFEASLGYQPPLLPAIEGEHSVPSVQAHLRGCRRAWWATRAALLRTKEQNKTLADRRRTPAPEYTIGQQVWLATRFVPLRTESKKLSPQFTGPFPIEAIVNPVSVRLKLPRNMRIHNVFHVSQVKPVLSSPLCPPSRAPPPPRLVDGQLVYNITRIMDSRRRGRGFQYLVDWEGYGIEERFWVPRAAVLDRAMLRDVHRRHPGKPGGSPGGSR</sequence>
<dbReference type="GeneTree" id="ENSGT00940000163772"/>
<accession>A0AAX7U1G4</accession>
<dbReference type="Pfam" id="PF00665">
    <property type="entry name" value="rve"/>
    <property type="match status" value="1"/>
</dbReference>
<name>A0AAX7U1G4_ASTCA</name>
<evidence type="ECO:0000313" key="5">
    <source>
        <dbReference type="Proteomes" id="UP000265100"/>
    </source>
</evidence>